<feature type="transmembrane region" description="Helical" evidence="7">
    <location>
        <begin position="305"/>
        <end position="325"/>
    </location>
</feature>
<evidence type="ECO:0000313" key="9">
    <source>
        <dbReference type="Proteomes" id="UP001055167"/>
    </source>
</evidence>
<dbReference type="RefSeq" id="WP_128561641.1">
    <property type="nucleotide sequence ID" value="NZ_BPQH01000001.1"/>
</dbReference>
<keyword evidence="3 7" id="KW-0812">Transmembrane</keyword>
<dbReference type="EMBL" id="BPQH01000001">
    <property type="protein sequence ID" value="GJD47297.1"/>
    <property type="molecule type" value="Genomic_DNA"/>
</dbReference>
<proteinExistence type="predicted"/>
<feature type="transmembrane region" description="Helical" evidence="7">
    <location>
        <begin position="103"/>
        <end position="124"/>
    </location>
</feature>
<comment type="caution">
    <text evidence="8">The sequence shown here is derived from an EMBL/GenBank/DDBJ whole genome shotgun (WGS) entry which is preliminary data.</text>
</comment>
<dbReference type="CDD" id="cd06581">
    <property type="entry name" value="TM_PBP1_LivM_like"/>
    <property type="match status" value="1"/>
</dbReference>
<feature type="transmembrane region" description="Helical" evidence="7">
    <location>
        <begin position="184"/>
        <end position="210"/>
    </location>
</feature>
<evidence type="ECO:0000313" key="8">
    <source>
        <dbReference type="EMBL" id="GJD47297.1"/>
    </source>
</evidence>
<comment type="subcellular location">
    <subcellularLocation>
        <location evidence="1">Cell membrane</location>
        <topology evidence="1">Multi-pass membrane protein</topology>
    </subcellularLocation>
</comment>
<feature type="region of interest" description="Disordered" evidence="6">
    <location>
        <begin position="1"/>
        <end position="24"/>
    </location>
</feature>
<keyword evidence="5 7" id="KW-0472">Membrane</keyword>
<reference evidence="8" key="2">
    <citation type="submission" date="2021-08" db="EMBL/GenBank/DDBJ databases">
        <authorList>
            <person name="Tani A."/>
            <person name="Ola A."/>
            <person name="Ogura Y."/>
            <person name="Katsura K."/>
            <person name="Hayashi T."/>
        </authorList>
    </citation>
    <scope>NUCLEOTIDE SEQUENCE</scope>
    <source>
        <strain evidence="8">KCTC 52305</strain>
    </source>
</reference>
<evidence type="ECO:0000256" key="6">
    <source>
        <dbReference type="SAM" id="MobiDB-lite"/>
    </source>
</evidence>
<evidence type="ECO:0000256" key="1">
    <source>
        <dbReference type="ARBA" id="ARBA00004651"/>
    </source>
</evidence>
<evidence type="ECO:0000256" key="3">
    <source>
        <dbReference type="ARBA" id="ARBA00022692"/>
    </source>
</evidence>
<feature type="transmembrane region" description="Helical" evidence="7">
    <location>
        <begin position="33"/>
        <end position="63"/>
    </location>
</feature>
<protein>
    <recommendedName>
        <fullName evidence="10">Branched-chain amino acid ABC transporter permease</fullName>
    </recommendedName>
</protein>
<gene>
    <name evidence="8" type="ORF">OPKNFCMD_0003</name>
</gene>
<dbReference type="Pfam" id="PF02653">
    <property type="entry name" value="BPD_transp_2"/>
    <property type="match status" value="1"/>
</dbReference>
<feature type="transmembrane region" description="Helical" evidence="7">
    <location>
        <begin position="230"/>
        <end position="251"/>
    </location>
</feature>
<dbReference type="PANTHER" id="PTHR30482">
    <property type="entry name" value="HIGH-AFFINITY BRANCHED-CHAIN AMINO ACID TRANSPORT SYSTEM PERMEASE"/>
    <property type="match status" value="1"/>
</dbReference>
<dbReference type="Proteomes" id="UP001055167">
    <property type="component" value="Unassembled WGS sequence"/>
</dbReference>
<evidence type="ECO:0000256" key="5">
    <source>
        <dbReference type="ARBA" id="ARBA00023136"/>
    </source>
</evidence>
<accession>A0ABQ4QQ24</accession>
<evidence type="ECO:0000256" key="2">
    <source>
        <dbReference type="ARBA" id="ARBA00022475"/>
    </source>
</evidence>
<reference evidence="8" key="1">
    <citation type="journal article" date="2021" name="Front. Microbiol.">
        <title>Comprehensive Comparative Genomics and Phenotyping of Methylobacterium Species.</title>
        <authorList>
            <person name="Alessa O."/>
            <person name="Ogura Y."/>
            <person name="Fujitani Y."/>
            <person name="Takami H."/>
            <person name="Hayashi T."/>
            <person name="Sahin N."/>
            <person name="Tani A."/>
        </authorList>
    </citation>
    <scope>NUCLEOTIDE SEQUENCE</scope>
    <source>
        <strain evidence="8">KCTC 52305</strain>
    </source>
</reference>
<dbReference type="InterPro" id="IPR001851">
    <property type="entry name" value="ABC_transp_permease"/>
</dbReference>
<feature type="transmembrane region" description="Helical" evidence="7">
    <location>
        <begin position="271"/>
        <end position="293"/>
    </location>
</feature>
<feature type="transmembrane region" description="Helical" evidence="7">
    <location>
        <begin position="69"/>
        <end position="96"/>
    </location>
</feature>
<feature type="transmembrane region" description="Helical" evidence="7">
    <location>
        <begin position="160"/>
        <end position="178"/>
    </location>
</feature>
<keyword evidence="9" id="KW-1185">Reference proteome</keyword>
<sequence length="343" mass="35518">MSGSAAGPARAVPSSEGSGAPGGRLARAGRHRVALSLAALALFPLVAPYEALAVNILVLGLYALGFNLLFGYAGLLSFGHAAFLGAGAYGCGIAIVQYGLHPLAAIGLGTGLAVAVAAAMGYLAIRTRGIYFAMTTLALSMCVYYAFYRAERLTGGENGLRGINVPALGLPGVSLPLLDPTVKYYVVLVFVGAAIWLFSRILASPFGAVLEAIRENEGRAEACGYDVRRVKLVAFVISGAFCGLAGALQAIHLSIVPIETMHYATSGEAVMMALLGGTRTFFGPFVGAATFLLLQDGLATLTSHWQLLVGAIFIAFVLFLPLGLWGEVLARLRRLDAAPGGAP</sequence>
<dbReference type="PANTHER" id="PTHR30482:SF17">
    <property type="entry name" value="ABC TRANSPORTER ATP-BINDING PROTEIN"/>
    <property type="match status" value="1"/>
</dbReference>
<feature type="transmembrane region" description="Helical" evidence="7">
    <location>
        <begin position="130"/>
        <end position="148"/>
    </location>
</feature>
<evidence type="ECO:0000256" key="7">
    <source>
        <dbReference type="SAM" id="Phobius"/>
    </source>
</evidence>
<keyword evidence="2" id="KW-1003">Cell membrane</keyword>
<organism evidence="8 9">
    <name type="scientific">Methylobacterium crusticola</name>
    <dbReference type="NCBI Taxonomy" id="1697972"/>
    <lineage>
        <taxon>Bacteria</taxon>
        <taxon>Pseudomonadati</taxon>
        <taxon>Pseudomonadota</taxon>
        <taxon>Alphaproteobacteria</taxon>
        <taxon>Hyphomicrobiales</taxon>
        <taxon>Methylobacteriaceae</taxon>
        <taxon>Methylobacterium</taxon>
    </lineage>
</organism>
<keyword evidence="4 7" id="KW-1133">Transmembrane helix</keyword>
<evidence type="ECO:0008006" key="10">
    <source>
        <dbReference type="Google" id="ProtNLM"/>
    </source>
</evidence>
<dbReference type="InterPro" id="IPR043428">
    <property type="entry name" value="LivM-like"/>
</dbReference>
<name>A0ABQ4QQ24_9HYPH</name>
<evidence type="ECO:0000256" key="4">
    <source>
        <dbReference type="ARBA" id="ARBA00022989"/>
    </source>
</evidence>